<evidence type="ECO:0000313" key="1">
    <source>
        <dbReference type="EMBL" id="SVD77133.1"/>
    </source>
</evidence>
<feature type="non-terminal residue" evidence="1">
    <location>
        <position position="1"/>
    </location>
</feature>
<name>A0A382Y1L0_9ZZZZ</name>
<protein>
    <submittedName>
        <fullName evidence="1">Uncharacterized protein</fullName>
    </submittedName>
</protein>
<dbReference type="AlphaFoldDB" id="A0A382Y1L0"/>
<gene>
    <name evidence="1" type="ORF">METZ01_LOCUS429987</name>
</gene>
<sequence length="67" mass="7183">NLVVDAPPTGALLFSDGLLLYADAIWHRVNALAMQLQADDLRALYNACEPGIILVVLPVGWQEGLAP</sequence>
<proteinExistence type="predicted"/>
<organism evidence="1">
    <name type="scientific">marine metagenome</name>
    <dbReference type="NCBI Taxonomy" id="408172"/>
    <lineage>
        <taxon>unclassified sequences</taxon>
        <taxon>metagenomes</taxon>
        <taxon>ecological metagenomes</taxon>
    </lineage>
</organism>
<reference evidence="1" key="1">
    <citation type="submission" date="2018-05" db="EMBL/GenBank/DDBJ databases">
        <authorList>
            <person name="Lanie J.A."/>
            <person name="Ng W.-L."/>
            <person name="Kazmierczak K.M."/>
            <person name="Andrzejewski T.M."/>
            <person name="Davidsen T.M."/>
            <person name="Wayne K.J."/>
            <person name="Tettelin H."/>
            <person name="Glass J.I."/>
            <person name="Rusch D."/>
            <person name="Podicherti R."/>
            <person name="Tsui H.-C.T."/>
            <person name="Winkler M.E."/>
        </authorList>
    </citation>
    <scope>NUCLEOTIDE SEQUENCE</scope>
</reference>
<accession>A0A382Y1L0</accession>
<dbReference type="EMBL" id="UINC01172187">
    <property type="protein sequence ID" value="SVD77133.1"/>
    <property type="molecule type" value="Genomic_DNA"/>
</dbReference>